<evidence type="ECO:0000313" key="6">
    <source>
        <dbReference type="Ensembl" id="ENSSTOP00000027930.1"/>
    </source>
</evidence>
<keyword evidence="3" id="KW-0227">DNA damage</keyword>
<organism evidence="6 7">
    <name type="scientific">Ictidomys tridecemlineatus</name>
    <name type="common">Thirteen-lined ground squirrel</name>
    <name type="synonym">Spermophilus tridecemlineatus</name>
    <dbReference type="NCBI Taxonomy" id="43179"/>
    <lineage>
        <taxon>Eukaryota</taxon>
        <taxon>Metazoa</taxon>
        <taxon>Chordata</taxon>
        <taxon>Craniata</taxon>
        <taxon>Vertebrata</taxon>
        <taxon>Euteleostomi</taxon>
        <taxon>Mammalia</taxon>
        <taxon>Eutheria</taxon>
        <taxon>Euarchontoglires</taxon>
        <taxon>Glires</taxon>
        <taxon>Rodentia</taxon>
        <taxon>Sciuromorpha</taxon>
        <taxon>Sciuridae</taxon>
        <taxon>Xerinae</taxon>
        <taxon>Marmotini</taxon>
        <taxon>Ictidomys</taxon>
    </lineage>
</organism>
<dbReference type="GO" id="GO:0031436">
    <property type="term" value="C:BRCA1-BARD1 complex"/>
    <property type="evidence" value="ECO:0007669"/>
    <property type="project" value="TreeGrafter"/>
</dbReference>
<dbReference type="InParanoid" id="A0A287D336"/>
<accession>A0A287D336</accession>
<keyword evidence="2" id="KW-0677">Repeat</keyword>
<dbReference type="GO" id="GO:0045944">
    <property type="term" value="P:positive regulation of transcription by RNA polymerase II"/>
    <property type="evidence" value="ECO:0007669"/>
    <property type="project" value="TreeGrafter"/>
</dbReference>
<keyword evidence="7" id="KW-1185">Reference proteome</keyword>
<evidence type="ECO:0000256" key="2">
    <source>
        <dbReference type="ARBA" id="ARBA00022737"/>
    </source>
</evidence>
<dbReference type="PANTHER" id="PTHR13763">
    <property type="entry name" value="BREAST CANCER TYPE 1 SUSCEPTIBILITY PROTEIN BRCA1"/>
    <property type="match status" value="1"/>
</dbReference>
<evidence type="ECO:0000256" key="1">
    <source>
        <dbReference type="ARBA" id="ARBA00004123"/>
    </source>
</evidence>
<keyword evidence="5" id="KW-0539">Nucleus</keyword>
<reference evidence="6" key="2">
    <citation type="submission" date="2025-08" db="UniProtKB">
        <authorList>
            <consortium name="Ensembl"/>
        </authorList>
    </citation>
    <scope>IDENTIFICATION</scope>
</reference>
<comment type="subcellular location">
    <subcellularLocation>
        <location evidence="1">Nucleus</location>
    </subcellularLocation>
</comment>
<dbReference type="InterPro" id="IPR031099">
    <property type="entry name" value="BRCA1-associated"/>
</dbReference>
<dbReference type="STRING" id="43179.ENSSTOP00000027930"/>
<dbReference type="GO" id="GO:0070531">
    <property type="term" value="C:BRCA1-A complex"/>
    <property type="evidence" value="ECO:0007669"/>
    <property type="project" value="TreeGrafter"/>
</dbReference>
<dbReference type="EMBL" id="AGTP01023534">
    <property type="status" value="NOT_ANNOTATED_CDS"/>
    <property type="molecule type" value="Genomic_DNA"/>
</dbReference>
<protein>
    <submittedName>
        <fullName evidence="6">Uncharacterized protein</fullName>
    </submittedName>
</protein>
<evidence type="ECO:0000313" key="7">
    <source>
        <dbReference type="Proteomes" id="UP000005215"/>
    </source>
</evidence>
<proteinExistence type="predicted"/>
<keyword evidence="4" id="KW-0234">DNA repair</keyword>
<dbReference type="Ensembl" id="ENSSTOT00000031464.1">
    <property type="protein sequence ID" value="ENSSTOP00000027930.1"/>
    <property type="gene ID" value="ENSSTOG00000032464.1"/>
</dbReference>
<sequence>TGGFKNSLRHDVNHIQEINVEMEESELDTQYLENTFQVSKRQSFALFSNPGNQEKECAAVYVPSQTLQKQSTEVNLECEQKDKNWGNKESKIPNVQAINATMGFPVVCQKNKPVSPIRSSVNTKWEKFEKHSGSPEKIVGYKRIIQSTVSTISQNNIRESAFKEANSGSINEV</sequence>
<dbReference type="GO" id="GO:0000724">
    <property type="term" value="P:double-strand break repair via homologous recombination"/>
    <property type="evidence" value="ECO:0007669"/>
    <property type="project" value="TreeGrafter"/>
</dbReference>
<dbReference type="Proteomes" id="UP000005215">
    <property type="component" value="Unassembled WGS sequence"/>
</dbReference>
<dbReference type="GO" id="GO:0043009">
    <property type="term" value="P:chordate embryonic development"/>
    <property type="evidence" value="ECO:0007669"/>
    <property type="project" value="TreeGrafter"/>
</dbReference>
<dbReference type="GeneTree" id="ENSGT00940000171053"/>
<reference evidence="6" key="3">
    <citation type="submission" date="2025-09" db="UniProtKB">
        <authorList>
            <consortium name="Ensembl"/>
        </authorList>
    </citation>
    <scope>IDENTIFICATION</scope>
</reference>
<evidence type="ECO:0000256" key="3">
    <source>
        <dbReference type="ARBA" id="ARBA00022763"/>
    </source>
</evidence>
<dbReference type="GO" id="GO:0007095">
    <property type="term" value="P:mitotic G2 DNA damage checkpoint signaling"/>
    <property type="evidence" value="ECO:0007669"/>
    <property type="project" value="TreeGrafter"/>
</dbReference>
<name>A0A287D336_ICTTR</name>
<dbReference type="GO" id="GO:0004842">
    <property type="term" value="F:ubiquitin-protein transferase activity"/>
    <property type="evidence" value="ECO:0007669"/>
    <property type="project" value="TreeGrafter"/>
</dbReference>
<evidence type="ECO:0000256" key="5">
    <source>
        <dbReference type="ARBA" id="ARBA00023242"/>
    </source>
</evidence>
<dbReference type="AlphaFoldDB" id="A0A287D336"/>
<reference evidence="7" key="1">
    <citation type="submission" date="2011-11" db="EMBL/GenBank/DDBJ databases">
        <title>The Draft Genome of Spermophilus tridecemlineatus.</title>
        <authorList>
            <consortium name="The Broad Institute Genome Assembly &amp; Analysis Group"/>
            <consortium name="Computational R&amp;D Group"/>
            <consortium name="and Sequencing Platform"/>
            <person name="Di Palma F."/>
            <person name="Alfoldi J."/>
            <person name="Johnson J."/>
            <person name="Berlin A."/>
            <person name="Gnerre S."/>
            <person name="Jaffe D."/>
            <person name="MacCallum I."/>
            <person name="Young S."/>
            <person name="Walker B.J."/>
            <person name="Lindblad-Toh K."/>
        </authorList>
    </citation>
    <scope>NUCLEOTIDE SEQUENCE [LARGE SCALE GENOMIC DNA]</scope>
</reference>
<dbReference type="PANTHER" id="PTHR13763:SF0">
    <property type="entry name" value="BREAST CANCER TYPE 1 SUSCEPTIBILITY PROTEIN"/>
    <property type="match status" value="1"/>
</dbReference>
<evidence type="ECO:0000256" key="4">
    <source>
        <dbReference type="ARBA" id="ARBA00023204"/>
    </source>
</evidence>